<feature type="domain" description="DC1" evidence="3">
    <location>
        <begin position="724"/>
        <end position="772"/>
    </location>
</feature>
<keyword evidence="6" id="KW-1185">Reference proteome</keyword>
<comment type="caution">
    <text evidence="5">The sequence shown here is derived from an EMBL/GenBank/DDBJ whole genome shotgun (WGS) entry which is preliminary data.</text>
</comment>
<accession>A0ABQ7Z530</accession>
<dbReference type="InterPro" id="IPR004146">
    <property type="entry name" value="DC1"/>
</dbReference>
<dbReference type="InterPro" id="IPR046349">
    <property type="entry name" value="C1-like_sf"/>
</dbReference>
<protein>
    <recommendedName>
        <fullName evidence="7">Cysteine/Histidine-rich C1 domain family protein</fullName>
    </recommendedName>
</protein>
<evidence type="ECO:0008006" key="7">
    <source>
        <dbReference type="Google" id="ProtNLM"/>
    </source>
</evidence>
<evidence type="ECO:0000256" key="1">
    <source>
        <dbReference type="ARBA" id="ARBA00022737"/>
    </source>
</evidence>
<gene>
    <name evidence="5" type="ORF">HID58_072669</name>
</gene>
<proteinExistence type="predicted"/>
<evidence type="ECO:0000259" key="3">
    <source>
        <dbReference type="Pfam" id="PF03107"/>
    </source>
</evidence>
<evidence type="ECO:0000256" key="2">
    <source>
        <dbReference type="SAM" id="MobiDB-lite"/>
    </source>
</evidence>
<evidence type="ECO:0000259" key="4">
    <source>
        <dbReference type="Pfam" id="PF22926"/>
    </source>
</evidence>
<organism evidence="5 6">
    <name type="scientific">Brassica napus</name>
    <name type="common">Rape</name>
    <dbReference type="NCBI Taxonomy" id="3708"/>
    <lineage>
        <taxon>Eukaryota</taxon>
        <taxon>Viridiplantae</taxon>
        <taxon>Streptophyta</taxon>
        <taxon>Embryophyta</taxon>
        <taxon>Tracheophyta</taxon>
        <taxon>Spermatophyta</taxon>
        <taxon>Magnoliopsida</taxon>
        <taxon>eudicotyledons</taxon>
        <taxon>Gunneridae</taxon>
        <taxon>Pentapetalae</taxon>
        <taxon>rosids</taxon>
        <taxon>malvids</taxon>
        <taxon>Brassicales</taxon>
        <taxon>Brassicaceae</taxon>
        <taxon>Brassiceae</taxon>
        <taxon>Brassica</taxon>
    </lineage>
</organism>
<feature type="domain" description="DC1" evidence="3">
    <location>
        <begin position="889"/>
        <end position="936"/>
    </location>
</feature>
<dbReference type="InterPro" id="IPR053192">
    <property type="entry name" value="Vacuole_Formation_Reg"/>
</dbReference>
<evidence type="ECO:0000313" key="5">
    <source>
        <dbReference type="EMBL" id="KAH0875307.1"/>
    </source>
</evidence>
<feature type="region of interest" description="Disordered" evidence="2">
    <location>
        <begin position="1055"/>
        <end position="1091"/>
    </location>
</feature>
<feature type="non-terminal residue" evidence="5">
    <location>
        <position position="1"/>
    </location>
</feature>
<dbReference type="Proteomes" id="UP000824890">
    <property type="component" value="Unassembled WGS sequence"/>
</dbReference>
<evidence type="ECO:0000313" key="6">
    <source>
        <dbReference type="Proteomes" id="UP000824890"/>
    </source>
</evidence>
<keyword evidence="1" id="KW-0677">Repeat</keyword>
<name>A0ABQ7Z530_BRANA</name>
<dbReference type="SUPFAM" id="SSF57889">
    <property type="entry name" value="Cysteine-rich domain"/>
    <property type="match status" value="3"/>
</dbReference>
<dbReference type="Pfam" id="PF03107">
    <property type="entry name" value="C1_2"/>
    <property type="match status" value="2"/>
</dbReference>
<feature type="compositionally biased region" description="Polar residues" evidence="2">
    <location>
        <begin position="1075"/>
        <end position="1091"/>
    </location>
</feature>
<dbReference type="PANTHER" id="PTHR32410:SF209">
    <property type="entry name" value="CYSTEINE_HISTIDINE-RICH C1 DOMAIN FAMILY PROTEIN"/>
    <property type="match status" value="1"/>
</dbReference>
<dbReference type="EMBL" id="JAGKQM010000016">
    <property type="protein sequence ID" value="KAH0875307.1"/>
    <property type="molecule type" value="Genomic_DNA"/>
</dbReference>
<reference evidence="5 6" key="1">
    <citation type="submission" date="2021-05" db="EMBL/GenBank/DDBJ databases">
        <title>Genome Assembly of Synthetic Allotetraploid Brassica napus Reveals Homoeologous Exchanges between Subgenomes.</title>
        <authorList>
            <person name="Davis J.T."/>
        </authorList>
    </citation>
    <scope>NUCLEOTIDE SEQUENCE [LARGE SCALE GENOMIC DNA]</scope>
    <source>
        <strain evidence="6">cv. Da-Ae</strain>
        <tissue evidence="5">Seedling</tissue>
    </source>
</reference>
<dbReference type="Pfam" id="PF22926">
    <property type="entry name" value="C1-like_CT"/>
    <property type="match status" value="1"/>
</dbReference>
<dbReference type="PANTHER" id="PTHR32410">
    <property type="entry name" value="CYSTEINE/HISTIDINE-RICH C1 DOMAIN FAMILY PROTEIN"/>
    <property type="match status" value="1"/>
</dbReference>
<dbReference type="InterPro" id="IPR054483">
    <property type="entry name" value="DC1-like_CT"/>
</dbReference>
<feature type="domain" description="DC1-like C-terminal" evidence="4">
    <location>
        <begin position="961"/>
        <end position="999"/>
    </location>
</feature>
<sequence length="1158" mass="132921">RSCHLLCPKERYEKEKEHTKPAKISGQSFQFNYRIVKTSCFNENSNNLHSLFHCSKKEGEEIFYDTCYFCSYCNRAYHKECVESPSIYHSSDHPKHPLQLLFIKKKKKILFNFSGLSNTLIQDVFLVKTILKGTSIPSITFPGNLLWLVMFVDWWMMIILTYYTHVSYVISLCIDLPYVIKVSRHNHRLAFTPSNLFKESADCGVCYQKIDINYREYSCDAFMQCTPDVHYDVMYPTGKNLKESLKDRVSNKKRYLGRTQVKTPPPLASLHAGEAFCRRRRVLCSFLCQCSRRLHHRHLAEPSHRYRLPCYSLGRHRLSVSSPHHRPTSQGKQKHQIYSLRVWSRWSAHMLVLTESPLDTRPKPPLFRPFPSPVIVKVTRQVPSPPKRLVSPPTPNLEPLDENLQGFNSTDLLIGTIILLLWSTQLRWNIVSQPVPSSRPILEYHQEHLFTSATPSLPSYASPLFCIPLQLPQLLHRQIRSSTVRFTPSLRSSSLYQLLVPNPHKSLDMSFQSVAMELRFSSGLDESHGSRYGNIRVHLLSWISLCSSSCLIVKSITSHPPRRLVTPIPSESRWYSTDTCFGLNQNHLRSLNVLIIIYLSHQSSSEASCLSMVCRRASLQRVHLAQSRDVELKSPLFVHSSHVSRVSFSSEFVTGAIRVQGPAYLFVSSKSRTLLLFVSDEIHVVYSGNIEVGVRAVHARETEETYENTKIFEDKGDGVILHQGHPCHQVKLEKQFHDENKHCQACMLPFYGNGNVYRCMQSCDFILHESCAYLPRVKQFMLHDHPLILELAYTTSCFMCRKCDRNSCGFAYVCPIEGCDWKLDTLCASICEPFNHYSHPHPLFITCGEYTSIPCYICRYRQEQPLDCVECSFVLCFRCATLPHKLRYKHDEHLLVFSYKEYADDDELCWCEICEKDVIPQQGLYACNECEVTLHVDYLLGRDPHMKSGKTVVTSDKETIHYLPNTYPTRPICKTCGRHCPYKIMIKTSGGDLFCSYTCGLAFPSESDMVLSQSIAIEEPRFLGSSSIQNDDESNKSQQAFIHCLEPRKNLVSQTWQIQPKQPHSKNRKKPLLPSSKQQPRYLRSVTNSQASDSGASFKRIMASTHLKTVGEELLPSPITADFAALVAASNSSKNSCFSILISRSRLKNRITRWFRDD</sequence>